<keyword evidence="1" id="KW-1133">Transmembrane helix</keyword>
<comment type="caution">
    <text evidence="2">The sequence shown here is derived from an EMBL/GenBank/DDBJ whole genome shotgun (WGS) entry which is preliminary data.</text>
</comment>
<keyword evidence="3" id="KW-1185">Reference proteome</keyword>
<dbReference type="AlphaFoldDB" id="A0A9P9ADN3"/>
<proteinExistence type="predicted"/>
<evidence type="ECO:0000313" key="3">
    <source>
        <dbReference type="Proteomes" id="UP000777438"/>
    </source>
</evidence>
<gene>
    <name evidence="2" type="ORF">B0T10DRAFT_611943</name>
</gene>
<evidence type="ECO:0000256" key="1">
    <source>
        <dbReference type="SAM" id="Phobius"/>
    </source>
</evidence>
<reference evidence="2 3" key="1">
    <citation type="journal article" date="2021" name="Nat. Commun.">
        <title>Genetic determinants of endophytism in the Arabidopsis root mycobiome.</title>
        <authorList>
            <person name="Mesny F."/>
            <person name="Miyauchi S."/>
            <person name="Thiergart T."/>
            <person name="Pickel B."/>
            <person name="Atanasova L."/>
            <person name="Karlsson M."/>
            <person name="Huettel B."/>
            <person name="Barry K.W."/>
            <person name="Haridas S."/>
            <person name="Chen C."/>
            <person name="Bauer D."/>
            <person name="Andreopoulos W."/>
            <person name="Pangilinan J."/>
            <person name="LaButti K."/>
            <person name="Riley R."/>
            <person name="Lipzen A."/>
            <person name="Clum A."/>
            <person name="Drula E."/>
            <person name="Henrissat B."/>
            <person name="Kohler A."/>
            <person name="Grigoriev I.V."/>
            <person name="Martin F.M."/>
            <person name="Hacquard S."/>
        </authorList>
    </citation>
    <scope>NUCLEOTIDE SEQUENCE [LARGE SCALE GENOMIC DNA]</scope>
    <source>
        <strain evidence="2 3">MPI-CAGE-CH-0241</strain>
    </source>
</reference>
<protein>
    <submittedName>
        <fullName evidence="2">Uncharacterized protein</fullName>
    </submittedName>
</protein>
<accession>A0A9P9ADN3</accession>
<feature type="transmembrane region" description="Helical" evidence="1">
    <location>
        <begin position="6"/>
        <end position="26"/>
    </location>
</feature>
<dbReference type="EMBL" id="JAGPYM010000127">
    <property type="protein sequence ID" value="KAH6866218.1"/>
    <property type="molecule type" value="Genomic_DNA"/>
</dbReference>
<dbReference type="OrthoDB" id="10461169at2759"/>
<sequence>MDPISLAVAVVAAIFAFTGPMLPSLWRRIRQWYGSACRSKRYLQQLGSRRVTNDVQRMLAADSGLRFAAQQYYVDGERIAYQDGDGYGSEFSDM</sequence>
<name>A0A9P9ADN3_9HYPO</name>
<dbReference type="Proteomes" id="UP000777438">
    <property type="component" value="Unassembled WGS sequence"/>
</dbReference>
<evidence type="ECO:0000313" key="2">
    <source>
        <dbReference type="EMBL" id="KAH6866218.1"/>
    </source>
</evidence>
<keyword evidence="1" id="KW-0472">Membrane</keyword>
<organism evidence="2 3">
    <name type="scientific">Thelonectria olida</name>
    <dbReference type="NCBI Taxonomy" id="1576542"/>
    <lineage>
        <taxon>Eukaryota</taxon>
        <taxon>Fungi</taxon>
        <taxon>Dikarya</taxon>
        <taxon>Ascomycota</taxon>
        <taxon>Pezizomycotina</taxon>
        <taxon>Sordariomycetes</taxon>
        <taxon>Hypocreomycetidae</taxon>
        <taxon>Hypocreales</taxon>
        <taxon>Nectriaceae</taxon>
        <taxon>Thelonectria</taxon>
    </lineage>
</organism>
<keyword evidence="1" id="KW-0812">Transmembrane</keyword>